<accession>M6JZV2</accession>
<organism evidence="1 2">
    <name type="scientific">Leptospira santarosai serovar Arenal str. MAVJ 401</name>
    <dbReference type="NCBI Taxonomy" id="1049976"/>
    <lineage>
        <taxon>Bacteria</taxon>
        <taxon>Pseudomonadati</taxon>
        <taxon>Spirochaetota</taxon>
        <taxon>Spirochaetia</taxon>
        <taxon>Leptospirales</taxon>
        <taxon>Leptospiraceae</taxon>
        <taxon>Leptospira</taxon>
    </lineage>
</organism>
<protein>
    <submittedName>
        <fullName evidence="1">Uncharacterized protein</fullName>
    </submittedName>
</protein>
<reference evidence="1 2" key="1">
    <citation type="submission" date="2013-01" db="EMBL/GenBank/DDBJ databases">
        <authorList>
            <person name="Harkins D.M."/>
            <person name="Durkin A.S."/>
            <person name="Brinkac L.M."/>
            <person name="Haft D.H."/>
            <person name="Selengut J.D."/>
            <person name="Sanka R."/>
            <person name="DePew J."/>
            <person name="Purushe J."/>
            <person name="Hartskeerl R.A."/>
            <person name="Ahmed A."/>
            <person name="van der Linden H."/>
            <person name="Goris M.G.A."/>
            <person name="Vinetz J.M."/>
            <person name="Sutton G.G."/>
            <person name="Nierman W.C."/>
            <person name="Fouts D.E."/>
        </authorList>
    </citation>
    <scope>NUCLEOTIDE SEQUENCE [LARGE SCALE GENOMIC DNA]</scope>
    <source>
        <strain evidence="1 2">MAVJ 401</strain>
    </source>
</reference>
<evidence type="ECO:0000313" key="2">
    <source>
        <dbReference type="Proteomes" id="UP000012106"/>
    </source>
</evidence>
<sequence>MAEEDFNKVYSKILKSAVAGEVKSPYDFVDLEKVKATLKIWADSIRVFAEQHKDQKFYAFGIDAGELVANSEDAFQKMLANYLSKYGDRYKTEQPDA</sequence>
<comment type="caution">
    <text evidence="1">The sequence shown here is derived from an EMBL/GenBank/DDBJ whole genome shotgun (WGS) entry which is preliminary data.</text>
</comment>
<dbReference type="EMBL" id="AHMU02000062">
    <property type="protein sequence ID" value="EMN21007.1"/>
    <property type="molecule type" value="Genomic_DNA"/>
</dbReference>
<proteinExistence type="predicted"/>
<evidence type="ECO:0000313" key="1">
    <source>
        <dbReference type="EMBL" id="EMN21007.1"/>
    </source>
</evidence>
<dbReference type="Proteomes" id="UP000012106">
    <property type="component" value="Unassembled WGS sequence"/>
</dbReference>
<gene>
    <name evidence="1" type="ORF">LEP1GSC063_0199</name>
</gene>
<name>M6JZV2_9LEPT</name>
<dbReference type="AlphaFoldDB" id="M6JZV2"/>